<proteinExistence type="predicted"/>
<organism evidence="1 2">
    <name type="scientific">Parascaris univalens</name>
    <name type="common">Nematode worm</name>
    <dbReference type="NCBI Taxonomy" id="6257"/>
    <lineage>
        <taxon>Eukaryota</taxon>
        <taxon>Metazoa</taxon>
        <taxon>Ecdysozoa</taxon>
        <taxon>Nematoda</taxon>
        <taxon>Chromadorea</taxon>
        <taxon>Rhabditida</taxon>
        <taxon>Spirurina</taxon>
        <taxon>Ascaridomorpha</taxon>
        <taxon>Ascaridoidea</taxon>
        <taxon>Ascarididae</taxon>
        <taxon>Parascaris</taxon>
    </lineage>
</organism>
<protein>
    <submittedName>
        <fullName evidence="2">Uncharacterized protein</fullName>
    </submittedName>
</protein>
<reference evidence="2" key="1">
    <citation type="submission" date="2022-11" db="UniProtKB">
        <authorList>
            <consortium name="WormBaseParasite"/>
        </authorList>
    </citation>
    <scope>IDENTIFICATION</scope>
</reference>
<dbReference type="WBParaSite" id="PgR028_g078_t01">
    <property type="protein sequence ID" value="PgR028_g078_t01"/>
    <property type="gene ID" value="PgR028_g078"/>
</dbReference>
<sequence length="72" mass="8264">MGLLDCCGEETQSVEAKFDDADQMGNWNCREAKQLIELRIQTPWVTSLKYVTTEAEKQRSKGWDMAESPRPI</sequence>
<keyword evidence="1" id="KW-1185">Reference proteome</keyword>
<accession>A0A915B849</accession>
<name>A0A915B849_PARUN</name>
<evidence type="ECO:0000313" key="2">
    <source>
        <dbReference type="WBParaSite" id="PgR028_g078_t01"/>
    </source>
</evidence>
<dbReference type="Proteomes" id="UP000887569">
    <property type="component" value="Unplaced"/>
</dbReference>
<dbReference type="AlphaFoldDB" id="A0A915B849"/>
<evidence type="ECO:0000313" key="1">
    <source>
        <dbReference type="Proteomes" id="UP000887569"/>
    </source>
</evidence>